<evidence type="ECO:0000313" key="2">
    <source>
        <dbReference type="Proteomes" id="UP001595420"/>
    </source>
</evidence>
<evidence type="ECO:0000313" key="1">
    <source>
        <dbReference type="EMBL" id="MFC3000075.1"/>
    </source>
</evidence>
<proteinExistence type="predicted"/>
<gene>
    <name evidence="1" type="ORF">ACFOD3_09225</name>
</gene>
<accession>A0ABV7BVI6</accession>
<comment type="caution">
    <text evidence="1">The sequence shown here is derived from an EMBL/GenBank/DDBJ whole genome shotgun (WGS) entry which is preliminary data.</text>
</comment>
<name>A0ABV7BVI6_9PROT</name>
<organism evidence="1 2">
    <name type="scientific">Falsiroseomonas tokyonensis</name>
    <dbReference type="NCBI Taxonomy" id="430521"/>
    <lineage>
        <taxon>Bacteria</taxon>
        <taxon>Pseudomonadati</taxon>
        <taxon>Pseudomonadota</taxon>
        <taxon>Alphaproteobacteria</taxon>
        <taxon>Acetobacterales</taxon>
        <taxon>Roseomonadaceae</taxon>
        <taxon>Falsiroseomonas</taxon>
    </lineage>
</organism>
<protein>
    <submittedName>
        <fullName evidence="1">Uncharacterized protein</fullName>
    </submittedName>
</protein>
<keyword evidence="2" id="KW-1185">Reference proteome</keyword>
<dbReference type="RefSeq" id="WP_216836133.1">
    <property type="nucleotide sequence ID" value="NZ_JAFNJS010000002.1"/>
</dbReference>
<dbReference type="EMBL" id="JBHRSB010000002">
    <property type="protein sequence ID" value="MFC3000075.1"/>
    <property type="molecule type" value="Genomic_DNA"/>
</dbReference>
<sequence length="130" mass="14219">MTLGRAGWPLALWPVLALAQAPGWETRVVELAPAMRACLATRPGGMVVAAWEAERGLTMARLLLPGGAREDCLAHPNGMLVERREAVAEADRRPDEALRAFMLERRCVDAWRVVDEAGRELGWLAYPGCG</sequence>
<reference evidence="2" key="1">
    <citation type="journal article" date="2019" name="Int. J. Syst. Evol. Microbiol.">
        <title>The Global Catalogue of Microorganisms (GCM) 10K type strain sequencing project: providing services to taxonomists for standard genome sequencing and annotation.</title>
        <authorList>
            <consortium name="The Broad Institute Genomics Platform"/>
            <consortium name="The Broad Institute Genome Sequencing Center for Infectious Disease"/>
            <person name="Wu L."/>
            <person name="Ma J."/>
        </authorList>
    </citation>
    <scope>NUCLEOTIDE SEQUENCE [LARGE SCALE GENOMIC DNA]</scope>
    <source>
        <strain evidence="2">CGMCC 1.16855</strain>
    </source>
</reference>
<dbReference type="Proteomes" id="UP001595420">
    <property type="component" value="Unassembled WGS sequence"/>
</dbReference>